<sequence>MMQARSLFLSELSSIALHASSQNLQGRSTGDTTCKGTSLDWYTSVVGVTPCRTYEMLRQICDATYTVGALSPQTPPDVCDSQVFDCCCNSIAFALSMLCLNCQQGVGSGVGGDTGIDAGDGAYGDYLSNFGQRQCFPQVNQSLPTAIQAGVCNEKIKIDDDLYTLFWPTGSCIYTKDTLQKNFVVNNNNTFTHCTSTTLDNTTTTASPTTSSTSSTTPKPALNTGDEVGIILAAILGGAALVAAAIYYYRRRKYTRRRPEIFIDDDFEEGDAMIDNDAHVIEQFHLSPVPPPKEASSAMSPFSDVHAVGESSRNPSLLQSSSSPSPSPFQSPSQSPSHSPSQSPSHSPRASTSASPAASSFNAATEPRPGALKLTNESHYSEIQTAELPNNKDWRPEQLDRSLSPAEADRHQDAGPVDAQLGRSASGRLPPAYGQLMR</sequence>
<evidence type="ECO:0000313" key="8">
    <source>
        <dbReference type="Proteomes" id="UP000076798"/>
    </source>
</evidence>
<evidence type="ECO:0000256" key="6">
    <source>
        <dbReference type="SAM" id="Phobius"/>
    </source>
</evidence>
<feature type="transmembrane region" description="Helical" evidence="6">
    <location>
        <begin position="228"/>
        <end position="249"/>
    </location>
</feature>
<feature type="compositionally biased region" description="Low complexity" evidence="5">
    <location>
        <begin position="311"/>
        <end position="365"/>
    </location>
</feature>
<dbReference type="OrthoDB" id="2757214at2759"/>
<dbReference type="STRING" id="1314776.A0A165Z7S8"/>
<dbReference type="InterPro" id="IPR051694">
    <property type="entry name" value="Immunoregulatory_rcpt-like"/>
</dbReference>
<dbReference type="PANTHER" id="PTHR15549">
    <property type="entry name" value="PAIRED IMMUNOGLOBULIN-LIKE TYPE 2 RECEPTOR"/>
    <property type="match status" value="1"/>
</dbReference>
<proteinExistence type="predicted"/>
<comment type="subcellular location">
    <subcellularLocation>
        <location evidence="1">Membrane</location>
        <topology evidence="1">Single-pass membrane protein</topology>
    </subcellularLocation>
</comment>
<dbReference type="GO" id="GO:0071944">
    <property type="term" value="C:cell periphery"/>
    <property type="evidence" value="ECO:0007669"/>
    <property type="project" value="UniProtKB-ARBA"/>
</dbReference>
<keyword evidence="4 6" id="KW-0472">Membrane</keyword>
<feature type="region of interest" description="Disordered" evidence="5">
    <location>
        <begin position="199"/>
        <end position="221"/>
    </location>
</feature>
<dbReference type="EMBL" id="KV428204">
    <property type="protein sequence ID" value="KZT34030.1"/>
    <property type="molecule type" value="Genomic_DNA"/>
</dbReference>
<dbReference type="Proteomes" id="UP000076798">
    <property type="component" value="Unassembled WGS sequence"/>
</dbReference>
<evidence type="ECO:0000313" key="7">
    <source>
        <dbReference type="EMBL" id="KZT34030.1"/>
    </source>
</evidence>
<evidence type="ECO:0000256" key="4">
    <source>
        <dbReference type="ARBA" id="ARBA00023136"/>
    </source>
</evidence>
<protein>
    <recommendedName>
        <fullName evidence="9">LPXTG-domain-containing protein</fullName>
    </recommendedName>
</protein>
<keyword evidence="3 6" id="KW-1133">Transmembrane helix</keyword>
<accession>A0A165Z7S8</accession>
<feature type="region of interest" description="Disordered" evidence="5">
    <location>
        <begin position="287"/>
        <end position="370"/>
    </location>
</feature>
<dbReference type="AlphaFoldDB" id="A0A165Z7S8"/>
<evidence type="ECO:0008006" key="9">
    <source>
        <dbReference type="Google" id="ProtNLM"/>
    </source>
</evidence>
<organism evidence="7 8">
    <name type="scientific">Sistotremastrum suecicum HHB10207 ss-3</name>
    <dbReference type="NCBI Taxonomy" id="1314776"/>
    <lineage>
        <taxon>Eukaryota</taxon>
        <taxon>Fungi</taxon>
        <taxon>Dikarya</taxon>
        <taxon>Basidiomycota</taxon>
        <taxon>Agaricomycotina</taxon>
        <taxon>Agaricomycetes</taxon>
        <taxon>Sistotremastrales</taxon>
        <taxon>Sistotremastraceae</taxon>
        <taxon>Sistotremastrum</taxon>
    </lineage>
</organism>
<evidence type="ECO:0000256" key="1">
    <source>
        <dbReference type="ARBA" id="ARBA00004167"/>
    </source>
</evidence>
<feature type="compositionally biased region" description="Basic and acidic residues" evidence="5">
    <location>
        <begin position="390"/>
        <end position="400"/>
    </location>
</feature>
<keyword evidence="2 6" id="KW-0812">Transmembrane</keyword>
<feature type="compositionally biased region" description="Low complexity" evidence="5">
    <location>
        <begin position="199"/>
        <end position="217"/>
    </location>
</feature>
<reference evidence="7 8" key="1">
    <citation type="journal article" date="2016" name="Mol. Biol. Evol.">
        <title>Comparative Genomics of Early-Diverging Mushroom-Forming Fungi Provides Insights into the Origins of Lignocellulose Decay Capabilities.</title>
        <authorList>
            <person name="Nagy L.G."/>
            <person name="Riley R."/>
            <person name="Tritt A."/>
            <person name="Adam C."/>
            <person name="Daum C."/>
            <person name="Floudas D."/>
            <person name="Sun H."/>
            <person name="Yadav J.S."/>
            <person name="Pangilinan J."/>
            <person name="Larsson K.H."/>
            <person name="Matsuura K."/>
            <person name="Barry K."/>
            <person name="Labutti K."/>
            <person name="Kuo R."/>
            <person name="Ohm R.A."/>
            <person name="Bhattacharya S.S."/>
            <person name="Shirouzu T."/>
            <person name="Yoshinaga Y."/>
            <person name="Martin F.M."/>
            <person name="Grigoriev I.V."/>
            <person name="Hibbett D.S."/>
        </authorList>
    </citation>
    <scope>NUCLEOTIDE SEQUENCE [LARGE SCALE GENOMIC DNA]</scope>
    <source>
        <strain evidence="7 8">HHB10207 ss-3</strain>
    </source>
</reference>
<dbReference type="NCBIfam" id="TIGR01167">
    <property type="entry name" value="LPXTG_anchor"/>
    <property type="match status" value="1"/>
</dbReference>
<keyword evidence="8" id="KW-1185">Reference proteome</keyword>
<gene>
    <name evidence="7" type="ORF">SISSUDRAFT_357987</name>
</gene>
<evidence type="ECO:0000256" key="2">
    <source>
        <dbReference type="ARBA" id="ARBA00022692"/>
    </source>
</evidence>
<evidence type="ECO:0000256" key="3">
    <source>
        <dbReference type="ARBA" id="ARBA00022989"/>
    </source>
</evidence>
<dbReference type="GO" id="GO:0016020">
    <property type="term" value="C:membrane"/>
    <property type="evidence" value="ECO:0007669"/>
    <property type="project" value="UniProtKB-SubCell"/>
</dbReference>
<feature type="region of interest" description="Disordered" evidence="5">
    <location>
        <begin position="384"/>
        <end position="438"/>
    </location>
</feature>
<evidence type="ECO:0000256" key="5">
    <source>
        <dbReference type="SAM" id="MobiDB-lite"/>
    </source>
</evidence>
<name>A0A165Z7S8_9AGAM</name>